<dbReference type="Proteomes" id="UP001138751">
    <property type="component" value="Unassembled WGS sequence"/>
</dbReference>
<gene>
    <name evidence="2" type="ORF">GXW76_13755</name>
</gene>
<evidence type="ECO:0000313" key="3">
    <source>
        <dbReference type="Proteomes" id="UP001138751"/>
    </source>
</evidence>
<keyword evidence="3" id="KW-1185">Reference proteome</keyword>
<feature type="coiled-coil region" evidence="1">
    <location>
        <begin position="28"/>
        <end position="76"/>
    </location>
</feature>
<evidence type="ECO:0000313" key="2">
    <source>
        <dbReference type="EMBL" id="MBR0672242.1"/>
    </source>
</evidence>
<sequence length="97" mass="10464">MSTTEKKAAPKIDKNTEALLTGIHRYLHEELDKARAQLRAEVAVLRADLTATRSELANARAELAAVRAEVAAQRSAGITSPARRLANSLHPATAPRI</sequence>
<protein>
    <submittedName>
        <fullName evidence="2">Uncharacterized protein</fullName>
    </submittedName>
</protein>
<dbReference type="RefSeq" id="WP_211862666.1">
    <property type="nucleotide sequence ID" value="NZ_JAAEDM010000036.1"/>
</dbReference>
<proteinExistence type="predicted"/>
<evidence type="ECO:0000256" key="1">
    <source>
        <dbReference type="SAM" id="Coils"/>
    </source>
</evidence>
<keyword evidence="1" id="KW-0175">Coiled coil</keyword>
<accession>A0A9X9WYL3</accession>
<dbReference type="EMBL" id="JAAEDM010000036">
    <property type="protein sequence ID" value="MBR0672242.1"/>
    <property type="molecule type" value="Genomic_DNA"/>
</dbReference>
<reference evidence="2" key="2">
    <citation type="journal article" date="2021" name="Syst. Appl. Microbiol.">
        <title>Roseomonas hellenica sp. nov., isolated from roots of wild-growing Alkanna tinctoria.</title>
        <authorList>
            <person name="Rat A."/>
            <person name="Naranjo H.D."/>
            <person name="Lebbe L."/>
            <person name="Cnockaert M."/>
            <person name="Krigas N."/>
            <person name="Grigoriadou K."/>
            <person name="Maloupa E."/>
            <person name="Willems A."/>
        </authorList>
    </citation>
    <scope>NUCLEOTIDE SEQUENCE</scope>
    <source>
        <strain evidence="2">LMG 31231</strain>
    </source>
</reference>
<organism evidence="2 3">
    <name type="scientific">Neoroseomonas soli</name>
    <dbReference type="NCBI Taxonomy" id="1081025"/>
    <lineage>
        <taxon>Bacteria</taxon>
        <taxon>Pseudomonadati</taxon>
        <taxon>Pseudomonadota</taxon>
        <taxon>Alphaproteobacteria</taxon>
        <taxon>Acetobacterales</taxon>
        <taxon>Acetobacteraceae</taxon>
        <taxon>Neoroseomonas</taxon>
    </lineage>
</organism>
<dbReference type="AlphaFoldDB" id="A0A9X9WYL3"/>
<dbReference type="Gene3D" id="1.20.58.130">
    <property type="match status" value="1"/>
</dbReference>
<comment type="caution">
    <text evidence="2">The sequence shown here is derived from an EMBL/GenBank/DDBJ whole genome shotgun (WGS) entry which is preliminary data.</text>
</comment>
<reference evidence="2" key="1">
    <citation type="submission" date="2020-01" db="EMBL/GenBank/DDBJ databases">
        <authorList>
            <person name="Rat A."/>
        </authorList>
    </citation>
    <scope>NUCLEOTIDE SEQUENCE</scope>
    <source>
        <strain evidence="2">LMG 31231</strain>
    </source>
</reference>
<name>A0A9X9WYL3_9PROT</name>